<protein>
    <recommendedName>
        <fullName evidence="4">Lysozyme</fullName>
        <ecNumber evidence="4">3.2.1.17</ecNumber>
    </recommendedName>
</protein>
<dbReference type="OrthoDB" id="9798192at2"/>
<dbReference type="EC" id="3.2.1.17" evidence="4"/>
<comment type="catalytic activity">
    <reaction evidence="4">
        <text>Hydrolysis of (1-&gt;4)-beta-linkages between N-acetylmuramic acid and N-acetyl-D-glucosamine residues in a peptidoglycan and between N-acetyl-D-glucosamine residues in chitodextrins.</text>
        <dbReference type="EC" id="3.2.1.17"/>
    </reaction>
</comment>
<dbReference type="KEGG" id="dea:FPZ08_16625"/>
<dbReference type="PANTHER" id="PTHR34135:SF2">
    <property type="entry name" value="LYSOZYME"/>
    <property type="match status" value="1"/>
</dbReference>
<dbReference type="Proteomes" id="UP000315364">
    <property type="component" value="Chromosome"/>
</dbReference>
<dbReference type="CDD" id="cd06413">
    <property type="entry name" value="GH25_muramidase_1"/>
    <property type="match status" value="1"/>
</dbReference>
<dbReference type="PROSITE" id="PS51904">
    <property type="entry name" value="GLYCOSYL_HYDROL_F25_2"/>
    <property type="match status" value="1"/>
</dbReference>
<organism evidence="5 6">
    <name type="scientific">Devosia ginsengisoli</name>
    <dbReference type="NCBI Taxonomy" id="400770"/>
    <lineage>
        <taxon>Bacteria</taxon>
        <taxon>Pseudomonadati</taxon>
        <taxon>Pseudomonadota</taxon>
        <taxon>Alphaproteobacteria</taxon>
        <taxon>Hyphomicrobiales</taxon>
        <taxon>Devosiaceae</taxon>
        <taxon>Devosia</taxon>
    </lineage>
</organism>
<dbReference type="PROSITE" id="PS51257">
    <property type="entry name" value="PROKAR_LIPOPROTEIN"/>
    <property type="match status" value="1"/>
</dbReference>
<evidence type="ECO:0000256" key="3">
    <source>
        <dbReference type="ARBA" id="ARBA00023295"/>
    </source>
</evidence>
<keyword evidence="3 4" id="KW-0326">Glycosidase</keyword>
<dbReference type="Pfam" id="PF01183">
    <property type="entry name" value="Glyco_hydro_25"/>
    <property type="match status" value="1"/>
</dbReference>
<dbReference type="GO" id="GO:0016998">
    <property type="term" value="P:cell wall macromolecule catabolic process"/>
    <property type="evidence" value="ECO:0007669"/>
    <property type="project" value="InterPro"/>
</dbReference>
<keyword evidence="2 4" id="KW-0378">Hydrolase</keyword>
<dbReference type="SMART" id="SM00641">
    <property type="entry name" value="Glyco_25"/>
    <property type="match status" value="1"/>
</dbReference>
<dbReference type="InterPro" id="IPR002053">
    <property type="entry name" value="Glyco_hydro_25"/>
</dbReference>
<dbReference type="PROSITE" id="PS00953">
    <property type="entry name" value="GLYCOSYL_HYDROL_F25_1"/>
    <property type="match status" value="1"/>
</dbReference>
<sequence length="279" mass="31448">MLLSRPFPSFSAIAKGAATAMLAALLVACSSGGGLYGPIQGDNRPHSGVDRARNMPIQGIDVARYQENVDFRTAFQSGIHFVFMKATEGKDYLDPNFRTNWVRARDAGMPRGAYHFMTWCSLASEQAAWFVQNVPNDFDALPPVLDLEWNNHSSCKTKPSRADALEKIRYMLDAMEHHTGKLPIIYTDMTFHRDILQGEYFPNAFWLRSTAAEPHERYGNRVWTFWQWTQTGVVRGVRGEVDRNAFYGNQNDWITFLLTGCDPRAIASLGPTGRCQSAK</sequence>
<gene>
    <name evidence="5" type="ORF">FPZ08_16625</name>
</gene>
<dbReference type="Gene3D" id="3.20.20.80">
    <property type="entry name" value="Glycosidases"/>
    <property type="match status" value="1"/>
</dbReference>
<dbReference type="GO" id="GO:0016052">
    <property type="term" value="P:carbohydrate catabolic process"/>
    <property type="evidence" value="ECO:0007669"/>
    <property type="project" value="TreeGrafter"/>
</dbReference>
<dbReference type="RefSeq" id="WP_146291048.1">
    <property type="nucleotide sequence ID" value="NZ_CP042304.1"/>
</dbReference>
<dbReference type="SUPFAM" id="SSF51445">
    <property type="entry name" value="(Trans)glycosidases"/>
    <property type="match status" value="1"/>
</dbReference>
<dbReference type="GO" id="GO:0009253">
    <property type="term" value="P:peptidoglycan catabolic process"/>
    <property type="evidence" value="ECO:0007669"/>
    <property type="project" value="InterPro"/>
</dbReference>
<dbReference type="EMBL" id="CP042304">
    <property type="protein sequence ID" value="QDZ12229.1"/>
    <property type="molecule type" value="Genomic_DNA"/>
</dbReference>
<dbReference type="InterPro" id="IPR017853">
    <property type="entry name" value="GH"/>
</dbReference>
<dbReference type="AlphaFoldDB" id="A0A5B8LWM7"/>
<evidence type="ECO:0000256" key="2">
    <source>
        <dbReference type="ARBA" id="ARBA00022801"/>
    </source>
</evidence>
<comment type="similarity">
    <text evidence="1 4">Belongs to the glycosyl hydrolase 25 family.</text>
</comment>
<accession>A0A5B8LWM7</accession>
<reference evidence="5 6" key="1">
    <citation type="submission" date="2019-07" db="EMBL/GenBank/DDBJ databases">
        <title>Full genome sequence of Devosia sp. Gsoil 520.</title>
        <authorList>
            <person name="Im W.-T."/>
        </authorList>
    </citation>
    <scope>NUCLEOTIDE SEQUENCE [LARGE SCALE GENOMIC DNA]</scope>
    <source>
        <strain evidence="5 6">Gsoil 520</strain>
    </source>
</reference>
<dbReference type="PANTHER" id="PTHR34135">
    <property type="entry name" value="LYSOZYME"/>
    <property type="match status" value="1"/>
</dbReference>
<proteinExistence type="inferred from homology"/>
<evidence type="ECO:0000256" key="1">
    <source>
        <dbReference type="ARBA" id="ARBA00010646"/>
    </source>
</evidence>
<name>A0A5B8LWM7_9HYPH</name>
<evidence type="ECO:0000313" key="6">
    <source>
        <dbReference type="Proteomes" id="UP000315364"/>
    </source>
</evidence>
<evidence type="ECO:0000313" key="5">
    <source>
        <dbReference type="EMBL" id="QDZ12229.1"/>
    </source>
</evidence>
<evidence type="ECO:0000256" key="4">
    <source>
        <dbReference type="RuleBase" id="RU361176"/>
    </source>
</evidence>
<keyword evidence="6" id="KW-1185">Reference proteome</keyword>
<dbReference type="GO" id="GO:0003796">
    <property type="term" value="F:lysozyme activity"/>
    <property type="evidence" value="ECO:0007669"/>
    <property type="project" value="UniProtKB-EC"/>
</dbReference>
<dbReference type="InterPro" id="IPR018077">
    <property type="entry name" value="Glyco_hydro_fam25_subgr"/>
</dbReference>
<dbReference type="InterPro" id="IPR008270">
    <property type="entry name" value="Glyco_hydro_25_AS"/>
</dbReference>